<gene>
    <name evidence="1" type="ORF">GRI48_00045</name>
</gene>
<protein>
    <submittedName>
        <fullName evidence="1">Uncharacterized protein</fullName>
    </submittedName>
</protein>
<dbReference type="OrthoDB" id="7428756at2"/>
<proteinExistence type="predicted"/>
<name>A0A844Y953_9SPHN</name>
<keyword evidence="2" id="KW-1185">Reference proteome</keyword>
<evidence type="ECO:0000313" key="2">
    <source>
        <dbReference type="Proteomes" id="UP000445582"/>
    </source>
</evidence>
<dbReference type="EMBL" id="WTYN01000001">
    <property type="protein sequence ID" value="MXO61396.1"/>
    <property type="molecule type" value="Genomic_DNA"/>
</dbReference>
<dbReference type="RefSeq" id="WP_160669574.1">
    <property type="nucleotide sequence ID" value="NZ_WTYN01000001.1"/>
</dbReference>
<comment type="caution">
    <text evidence="1">The sequence shown here is derived from an EMBL/GenBank/DDBJ whole genome shotgun (WGS) entry which is preliminary data.</text>
</comment>
<dbReference type="AlphaFoldDB" id="A0A844Y953"/>
<organism evidence="1 2">
    <name type="scientific">Qipengyuania oceanensis</name>
    <dbReference type="NCBI Taxonomy" id="1463597"/>
    <lineage>
        <taxon>Bacteria</taxon>
        <taxon>Pseudomonadati</taxon>
        <taxon>Pseudomonadota</taxon>
        <taxon>Alphaproteobacteria</taxon>
        <taxon>Sphingomonadales</taxon>
        <taxon>Erythrobacteraceae</taxon>
        <taxon>Qipengyuania</taxon>
    </lineage>
</organism>
<reference evidence="1 2" key="1">
    <citation type="submission" date="2019-12" db="EMBL/GenBank/DDBJ databases">
        <title>Genomic-based taxomic classification of the family Erythrobacteraceae.</title>
        <authorList>
            <person name="Xu L."/>
        </authorList>
    </citation>
    <scope>NUCLEOTIDE SEQUENCE [LARGE SCALE GENOMIC DNA]</scope>
    <source>
        <strain evidence="1 2">MCCC 1A09965</strain>
    </source>
</reference>
<accession>A0A844Y953</accession>
<dbReference type="Proteomes" id="UP000445582">
    <property type="component" value="Unassembled WGS sequence"/>
</dbReference>
<evidence type="ECO:0000313" key="1">
    <source>
        <dbReference type="EMBL" id="MXO61396.1"/>
    </source>
</evidence>
<sequence>MKLQLFEILFVGADIPHETCIVATDQARAEAFLRDHFEALGLPQEPATLRRIDGELDGDERLGLDGLLMNAPIGLASFCKPVGWMTHTGPVHRLKLYRIDTMNSETLVIAPNPDVALFLASSQWDLSNGRQIECTIHDGILGLADEQIPDMERTLEFGPIGFPVWDGDGWQVDTY</sequence>